<proteinExistence type="predicted"/>
<organism evidence="4 5">
    <name type="scientific">Acacia crassicarpa</name>
    <name type="common">northern wattle</name>
    <dbReference type="NCBI Taxonomy" id="499986"/>
    <lineage>
        <taxon>Eukaryota</taxon>
        <taxon>Viridiplantae</taxon>
        <taxon>Streptophyta</taxon>
        <taxon>Embryophyta</taxon>
        <taxon>Tracheophyta</taxon>
        <taxon>Spermatophyta</taxon>
        <taxon>Magnoliopsida</taxon>
        <taxon>eudicotyledons</taxon>
        <taxon>Gunneridae</taxon>
        <taxon>Pentapetalae</taxon>
        <taxon>rosids</taxon>
        <taxon>fabids</taxon>
        <taxon>Fabales</taxon>
        <taxon>Fabaceae</taxon>
        <taxon>Caesalpinioideae</taxon>
        <taxon>mimosoid clade</taxon>
        <taxon>Acacieae</taxon>
        <taxon>Acacia</taxon>
    </lineage>
</organism>
<dbReference type="AlphaFoldDB" id="A0AAE1TF19"/>
<feature type="compositionally biased region" description="Basic and acidic residues" evidence="2">
    <location>
        <begin position="181"/>
        <end position="206"/>
    </location>
</feature>
<evidence type="ECO:0000256" key="1">
    <source>
        <dbReference type="SAM" id="Coils"/>
    </source>
</evidence>
<evidence type="ECO:0000259" key="3">
    <source>
        <dbReference type="Pfam" id="PF20435"/>
    </source>
</evidence>
<feature type="domain" description="Meiosis-specific protein ASY3-like coiled-coil" evidence="3">
    <location>
        <begin position="16"/>
        <end position="49"/>
    </location>
</feature>
<feature type="region of interest" description="Disordered" evidence="2">
    <location>
        <begin position="134"/>
        <end position="303"/>
    </location>
</feature>
<feature type="compositionally biased region" description="Basic and acidic residues" evidence="2">
    <location>
        <begin position="238"/>
        <end position="247"/>
    </location>
</feature>
<feature type="region of interest" description="Disordered" evidence="2">
    <location>
        <begin position="421"/>
        <end position="464"/>
    </location>
</feature>
<sequence>MDVKAHQNLHDGETGDCRSFGSNIYPSSQSRKVSIGVMVNSGATPRHELMKGNEVYMTNTEKVISNAGNFTGEKGKVEGAKASYSMKPFGPEELKCSRITKSFYQRTPNSETILQANQTSNFVVFTRRQDKPDGDGTSIFHPNDLNQKRFDGTTSKTMGRKEGAAGRVEDEVTFNTARGVIRSDKTQPEDKRNKTEKRTEDLKMKLWEILGTTSSPKTSRLGSKTSNMDEESVLPGQRFEKEDDKFVKSRQQSDTIETDSENPDHTIKRPVTRSLSRKRASAKMRPPKTTPSPKGKRRQQEKDVLISKEQWTGRQHAYLHGVSRISLSERDQRQNSRQNCVKENKAEDNFCKETSKTDAQLCDEEASSLRGKKGGFRSFLPDHPKDYPQTQKIIPEKEMYQSPITKSTDKLEGLEGLANGKQAEHNSPVAENATDPLYNFPSPTFGLKTPTLSSSPGSTPKTSKQANVVNCSTLMERTFSLGIIRNLRSFQTMERECDRQSAQKQCSNVDELKSSHPREAAFFVEEKDAQDGLSDSSFEERSFLNNREDIYTHDGLRGRHSSDAQETSMLHSIKRLRTHEGVKFNDISPPSLSSKEMTGAGESDSIPEASEQTQDGFIRAVELFALELGKLKSKLKSVASKKSSEILISVAEDIKLQLKNVHSQIEEDIEKHTNLCESKRKRLETRFEDQQKQLRLIHEKFREEINLYIQDCRSAFEGLETERIEIKGTLEKQRASHRKLLSQVENEVEIQLNDAQRKITAIQESARGKLLQLRHITTMCLKGDILK</sequence>
<feature type="coiled-coil region" evidence="1">
    <location>
        <begin position="727"/>
        <end position="765"/>
    </location>
</feature>
<feature type="compositionally biased region" description="Low complexity" evidence="2">
    <location>
        <begin position="447"/>
        <end position="464"/>
    </location>
</feature>
<feature type="compositionally biased region" description="Basic and acidic residues" evidence="2">
    <location>
        <begin position="1"/>
        <end position="16"/>
    </location>
</feature>
<dbReference type="PANTHER" id="PTHR36027">
    <property type="entry name" value="MEIOSIS-SPECIFIC PROTEIN ASY3"/>
    <property type="match status" value="1"/>
</dbReference>
<dbReference type="InterPro" id="IPR046845">
    <property type="entry name" value="ASY3-like_CC"/>
</dbReference>
<feature type="region of interest" description="Disordered" evidence="2">
    <location>
        <begin position="584"/>
        <end position="611"/>
    </location>
</feature>
<dbReference type="Pfam" id="PF20435">
    <property type="entry name" value="ASY3-like"/>
    <property type="match status" value="2"/>
</dbReference>
<protein>
    <recommendedName>
        <fullName evidence="3">Meiosis-specific protein ASY3-like coiled-coil domain-containing protein</fullName>
    </recommendedName>
</protein>
<accession>A0AAE1TF19</accession>
<gene>
    <name evidence="4" type="ORF">QN277_013988</name>
</gene>
<comment type="caution">
    <text evidence="4">The sequence shown here is derived from an EMBL/GenBank/DDBJ whole genome shotgun (WGS) entry which is preliminary data.</text>
</comment>
<evidence type="ECO:0000256" key="2">
    <source>
        <dbReference type="SAM" id="MobiDB-lite"/>
    </source>
</evidence>
<reference evidence="4" key="1">
    <citation type="submission" date="2023-10" db="EMBL/GenBank/DDBJ databases">
        <title>Chromosome-level genome of the transformable northern wattle, Acacia crassicarpa.</title>
        <authorList>
            <person name="Massaro I."/>
            <person name="Sinha N.R."/>
            <person name="Poethig S."/>
            <person name="Leichty A.R."/>
        </authorList>
    </citation>
    <scope>NUCLEOTIDE SEQUENCE</scope>
    <source>
        <strain evidence="4">Acra3RX</strain>
        <tissue evidence="4">Leaf</tissue>
    </source>
</reference>
<dbReference type="InterPro" id="IPR037731">
    <property type="entry name" value="ASY3-like"/>
</dbReference>
<evidence type="ECO:0000313" key="5">
    <source>
        <dbReference type="Proteomes" id="UP001293593"/>
    </source>
</evidence>
<evidence type="ECO:0000313" key="4">
    <source>
        <dbReference type="EMBL" id="KAK4282633.1"/>
    </source>
</evidence>
<feature type="compositionally biased region" description="Basic and acidic residues" evidence="2">
    <location>
        <begin position="159"/>
        <end position="170"/>
    </location>
</feature>
<keyword evidence="1" id="KW-0175">Coiled coil</keyword>
<feature type="region of interest" description="Disordered" evidence="2">
    <location>
        <begin position="1"/>
        <end position="23"/>
    </location>
</feature>
<feature type="compositionally biased region" description="Polar residues" evidence="2">
    <location>
        <begin position="211"/>
        <end position="226"/>
    </location>
</feature>
<keyword evidence="5" id="KW-1185">Reference proteome</keyword>
<dbReference type="EMBL" id="JAWXYG010000002">
    <property type="protein sequence ID" value="KAK4282633.1"/>
    <property type="molecule type" value="Genomic_DNA"/>
</dbReference>
<dbReference type="GO" id="GO:0051321">
    <property type="term" value="P:meiotic cell cycle"/>
    <property type="evidence" value="ECO:0007669"/>
    <property type="project" value="InterPro"/>
</dbReference>
<dbReference type="Proteomes" id="UP001293593">
    <property type="component" value="Unassembled WGS sequence"/>
</dbReference>
<feature type="domain" description="Meiosis-specific protein ASY3-like coiled-coil" evidence="3">
    <location>
        <begin position="187"/>
        <end position="784"/>
    </location>
</feature>
<name>A0AAE1TF19_9FABA</name>
<feature type="compositionally biased region" description="Basic residues" evidence="2">
    <location>
        <begin position="268"/>
        <end position="286"/>
    </location>
</feature>
<dbReference type="PANTHER" id="PTHR36027:SF1">
    <property type="entry name" value="MEIOSIS-SPECIFIC PROTEIN ASY3"/>
    <property type="match status" value="1"/>
</dbReference>